<comment type="caution">
    <text evidence="1">The sequence shown here is derived from an EMBL/GenBank/DDBJ whole genome shotgun (WGS) entry which is preliminary data.</text>
</comment>
<gene>
    <name evidence="1" type="ORF">LSAT_V11C800416060</name>
</gene>
<proteinExistence type="predicted"/>
<dbReference type="PANTHER" id="PTHR10492">
    <property type="match status" value="1"/>
</dbReference>
<reference evidence="1 2" key="1">
    <citation type="journal article" date="2017" name="Nat. Commun.">
        <title>Genome assembly with in vitro proximity ligation data and whole-genome triplication in lettuce.</title>
        <authorList>
            <person name="Reyes-Chin-Wo S."/>
            <person name="Wang Z."/>
            <person name="Yang X."/>
            <person name="Kozik A."/>
            <person name="Arikit S."/>
            <person name="Song C."/>
            <person name="Xia L."/>
            <person name="Froenicke L."/>
            <person name="Lavelle D.O."/>
            <person name="Truco M.J."/>
            <person name="Xia R."/>
            <person name="Zhu S."/>
            <person name="Xu C."/>
            <person name="Xu H."/>
            <person name="Xu X."/>
            <person name="Cox K."/>
            <person name="Korf I."/>
            <person name="Meyers B.C."/>
            <person name="Michelmore R.W."/>
        </authorList>
    </citation>
    <scope>NUCLEOTIDE SEQUENCE [LARGE SCALE GENOMIC DNA]</scope>
    <source>
        <strain evidence="2">cv. Salinas</strain>
        <tissue evidence="1">Seedlings</tissue>
    </source>
</reference>
<keyword evidence="2" id="KW-1185">Reference proteome</keyword>
<name>A0A9R1URT5_LACSA</name>
<organism evidence="1 2">
    <name type="scientific">Lactuca sativa</name>
    <name type="common">Garden lettuce</name>
    <dbReference type="NCBI Taxonomy" id="4236"/>
    <lineage>
        <taxon>Eukaryota</taxon>
        <taxon>Viridiplantae</taxon>
        <taxon>Streptophyta</taxon>
        <taxon>Embryophyta</taxon>
        <taxon>Tracheophyta</taxon>
        <taxon>Spermatophyta</taxon>
        <taxon>Magnoliopsida</taxon>
        <taxon>eudicotyledons</taxon>
        <taxon>Gunneridae</taxon>
        <taxon>Pentapetalae</taxon>
        <taxon>asterids</taxon>
        <taxon>campanulids</taxon>
        <taxon>Asterales</taxon>
        <taxon>Asteraceae</taxon>
        <taxon>Cichorioideae</taxon>
        <taxon>Cichorieae</taxon>
        <taxon>Lactucinae</taxon>
        <taxon>Lactuca</taxon>
    </lineage>
</organism>
<accession>A0A9R1URT5</accession>
<protein>
    <submittedName>
        <fullName evidence="1">Uncharacterized protein</fullName>
    </submittedName>
</protein>
<evidence type="ECO:0000313" key="1">
    <source>
        <dbReference type="EMBL" id="KAJ0191783.1"/>
    </source>
</evidence>
<dbReference type="PANTHER" id="PTHR10492:SF101">
    <property type="entry name" value="ATP-DEPENDENT DNA HELICASE"/>
    <property type="match status" value="1"/>
</dbReference>
<sequence length="141" mass="16610">MILDIKRFLKDTSLQPEDRPDILLENINCPCMVDKKCSKNFPEQFYNHTSVDHNGFPVYRRRNDHHFVEKSGVKLDDRNVITCNKYLLKRYQAHINVEWCNQGSSIIVIVQSNNDCDNNDAVDEINEYYNCRYLSACEASW</sequence>
<dbReference type="EMBL" id="NBSK02000008">
    <property type="protein sequence ID" value="KAJ0191783.1"/>
    <property type="molecule type" value="Genomic_DNA"/>
</dbReference>
<dbReference type="AlphaFoldDB" id="A0A9R1URT5"/>
<dbReference type="Proteomes" id="UP000235145">
    <property type="component" value="Unassembled WGS sequence"/>
</dbReference>
<evidence type="ECO:0000313" key="2">
    <source>
        <dbReference type="Proteomes" id="UP000235145"/>
    </source>
</evidence>